<dbReference type="PANTHER" id="PTHR22762">
    <property type="entry name" value="ALPHA-GLUCOSIDASE"/>
    <property type="match status" value="1"/>
</dbReference>
<evidence type="ECO:0000313" key="6">
    <source>
        <dbReference type="Proteomes" id="UP000077266"/>
    </source>
</evidence>
<keyword evidence="2" id="KW-0325">Glycoprotein</keyword>
<dbReference type="Pfam" id="PF01055">
    <property type="entry name" value="Glyco_hydro_31_2nd"/>
    <property type="match status" value="1"/>
</dbReference>
<reference evidence="5 6" key="1">
    <citation type="journal article" date="2016" name="Mol. Biol. Evol.">
        <title>Comparative Genomics of Early-Diverging Mushroom-Forming Fungi Provides Insights into the Origins of Lignocellulose Decay Capabilities.</title>
        <authorList>
            <person name="Nagy L.G."/>
            <person name="Riley R."/>
            <person name="Tritt A."/>
            <person name="Adam C."/>
            <person name="Daum C."/>
            <person name="Floudas D."/>
            <person name="Sun H."/>
            <person name="Yadav J.S."/>
            <person name="Pangilinan J."/>
            <person name="Larsson K.H."/>
            <person name="Matsuura K."/>
            <person name="Barry K."/>
            <person name="Labutti K."/>
            <person name="Kuo R."/>
            <person name="Ohm R.A."/>
            <person name="Bhattacharya S.S."/>
            <person name="Shirouzu T."/>
            <person name="Yoshinaga Y."/>
            <person name="Martin F.M."/>
            <person name="Grigoriev I.V."/>
            <person name="Hibbett D.S."/>
        </authorList>
    </citation>
    <scope>NUCLEOTIDE SEQUENCE [LARGE SCALE GENOMIC DNA]</scope>
    <source>
        <strain evidence="5 6">HHB12029</strain>
    </source>
</reference>
<keyword evidence="6" id="KW-1185">Reference proteome</keyword>
<dbReference type="GO" id="GO:0005975">
    <property type="term" value="P:carbohydrate metabolic process"/>
    <property type="evidence" value="ECO:0007669"/>
    <property type="project" value="InterPro"/>
</dbReference>
<dbReference type="Gene3D" id="3.20.20.80">
    <property type="entry name" value="Glycosidases"/>
    <property type="match status" value="1"/>
</dbReference>
<keyword evidence="3" id="KW-0326">Glycosidase</keyword>
<organism evidence="5 6">
    <name type="scientific">Exidia glandulosa HHB12029</name>
    <dbReference type="NCBI Taxonomy" id="1314781"/>
    <lineage>
        <taxon>Eukaryota</taxon>
        <taxon>Fungi</taxon>
        <taxon>Dikarya</taxon>
        <taxon>Basidiomycota</taxon>
        <taxon>Agaricomycotina</taxon>
        <taxon>Agaricomycetes</taxon>
        <taxon>Auriculariales</taxon>
        <taxon>Exidiaceae</taxon>
        <taxon>Exidia</taxon>
    </lineage>
</organism>
<name>A0A165BYB7_EXIGL</name>
<sequence>MRCHNSPLTLHVAIVDTDESQFRIPDSIISPPGVESFVGEPELVFNYAASSRFEFWITRREDPDGIPLFDTRLASTAASDGGLVFEDQYLQLTSALPRGANVYGLGEVVASSGFRRDIDSEQGTIQTLWARDAVLSEDTNAYGVHPVYLEHRLRPGRPAATHGVFLISAGGDAALFTPSKSNVSLIQYRMIGGVLDFYFVAGPLPIQAIEQYSEIVGRPVWQPYWSLGLHLCRWGDENLDATKEHVQRMREANIPLEVMYNNIDIYHDFRDFTTDPVAYPAEELRSFIRDLKANHQFYVPNFDPYIVKPANASDAYAPYLSGVENEVFLVNPDGSEHLGQSRPGRIVFPDWFAENPQEWWTEAIRNWTALGVEFSGMWLDKVSIVDARCMI</sequence>
<feature type="domain" description="Glycoside hydrolase family 31 TIM barrel" evidence="4">
    <location>
        <begin position="220"/>
        <end position="380"/>
    </location>
</feature>
<dbReference type="SUPFAM" id="SSF51445">
    <property type="entry name" value="(Trans)glycosidases"/>
    <property type="match status" value="1"/>
</dbReference>
<dbReference type="PANTHER" id="PTHR22762:SF133">
    <property type="entry name" value="P-TYPE DOMAIN-CONTAINING PROTEIN"/>
    <property type="match status" value="1"/>
</dbReference>
<dbReference type="InterPro" id="IPR000322">
    <property type="entry name" value="Glyco_hydro_31_TIM"/>
</dbReference>
<evidence type="ECO:0000256" key="3">
    <source>
        <dbReference type="RuleBase" id="RU361185"/>
    </source>
</evidence>
<evidence type="ECO:0000313" key="5">
    <source>
        <dbReference type="EMBL" id="KZV81474.1"/>
    </source>
</evidence>
<evidence type="ECO:0000259" key="4">
    <source>
        <dbReference type="Pfam" id="PF01055"/>
    </source>
</evidence>
<keyword evidence="3" id="KW-0378">Hydrolase</keyword>
<dbReference type="EMBL" id="KV426389">
    <property type="protein sequence ID" value="KZV81474.1"/>
    <property type="molecule type" value="Genomic_DNA"/>
</dbReference>
<dbReference type="InParanoid" id="A0A165BYB7"/>
<dbReference type="OrthoDB" id="5839090at2759"/>
<dbReference type="STRING" id="1314781.A0A165BYB7"/>
<accession>A0A165BYB7</accession>
<protein>
    <recommendedName>
        <fullName evidence="4">Glycoside hydrolase family 31 TIM barrel domain-containing protein</fullName>
    </recommendedName>
</protein>
<dbReference type="AlphaFoldDB" id="A0A165BYB7"/>
<dbReference type="CDD" id="cd14752">
    <property type="entry name" value="GH31_N"/>
    <property type="match status" value="1"/>
</dbReference>
<dbReference type="SUPFAM" id="SSF74650">
    <property type="entry name" value="Galactose mutarotase-like"/>
    <property type="match status" value="1"/>
</dbReference>
<dbReference type="GO" id="GO:0004553">
    <property type="term" value="F:hydrolase activity, hydrolyzing O-glycosyl compounds"/>
    <property type="evidence" value="ECO:0007669"/>
    <property type="project" value="InterPro"/>
</dbReference>
<evidence type="ECO:0000256" key="1">
    <source>
        <dbReference type="ARBA" id="ARBA00007806"/>
    </source>
</evidence>
<dbReference type="Gene3D" id="2.60.40.1760">
    <property type="entry name" value="glycosyl hydrolase (family 31)"/>
    <property type="match status" value="1"/>
</dbReference>
<dbReference type="Proteomes" id="UP000077266">
    <property type="component" value="Unassembled WGS sequence"/>
</dbReference>
<gene>
    <name evidence="5" type="ORF">EXIGLDRAFT_844575</name>
</gene>
<evidence type="ECO:0000256" key="2">
    <source>
        <dbReference type="ARBA" id="ARBA00023180"/>
    </source>
</evidence>
<dbReference type="GO" id="GO:0030246">
    <property type="term" value="F:carbohydrate binding"/>
    <property type="evidence" value="ECO:0007669"/>
    <property type="project" value="InterPro"/>
</dbReference>
<proteinExistence type="inferred from homology"/>
<dbReference type="InterPro" id="IPR011013">
    <property type="entry name" value="Gal_mutarotase_sf_dom"/>
</dbReference>
<comment type="similarity">
    <text evidence="1 3">Belongs to the glycosyl hydrolase 31 family.</text>
</comment>
<dbReference type="InterPro" id="IPR017853">
    <property type="entry name" value="GH"/>
</dbReference>